<dbReference type="PANTHER" id="PTHR28052:SF1">
    <property type="entry name" value="UPF0545 PROTEIN C22ORF39"/>
    <property type="match status" value="1"/>
</dbReference>
<dbReference type="Ensembl" id="ENSGMOT00000028156.1">
    <property type="protein sequence ID" value="ENSGMOP00000027738.1"/>
    <property type="gene ID" value="ENSGMOG00000011540.2"/>
</dbReference>
<dbReference type="Proteomes" id="UP000694546">
    <property type="component" value="Chromosome 6"/>
</dbReference>
<dbReference type="GO" id="GO:0043083">
    <property type="term" value="C:synaptic cleft"/>
    <property type="evidence" value="ECO:0007669"/>
    <property type="project" value="UniProtKB-SubCell"/>
</dbReference>
<gene>
    <name evidence="5" type="primary">C22orf39</name>
</gene>
<keyword evidence="6" id="KW-1185">Reference proteome</keyword>
<sequence>MENNDGVLWRPPRSCSEYWSEFKHCKSLRNRFQHYYAHGTSPSCQQWKEDYDMCTTWEKCKDQGAKEALRSSERSRLAEQKKFTPVWELRRVPPKDWHMPLNHERPQDS</sequence>
<comment type="subcellular location">
    <subcellularLocation>
        <location evidence="2">Synaptic cleft</location>
    </subcellularLocation>
</comment>
<evidence type="ECO:0000256" key="2">
    <source>
        <dbReference type="ARBA" id="ARBA00043942"/>
    </source>
</evidence>
<dbReference type="GeneTree" id="ENSGT00390000002511"/>
<evidence type="ECO:0000256" key="3">
    <source>
        <dbReference type="ARBA" id="ARBA00044072"/>
    </source>
</evidence>
<dbReference type="Pfam" id="PF11326">
    <property type="entry name" value="PANTS-like"/>
    <property type="match status" value="1"/>
</dbReference>
<proteinExistence type="inferred from homology"/>
<dbReference type="OMA" id="CHLYKDE"/>
<comment type="similarity">
    <text evidence="1">Belongs to the UPF0545 family.</text>
</comment>
<accession>A0A8C5A6Q2</accession>
<name>A0A8C5A6Q2_GADMO</name>
<dbReference type="AlphaFoldDB" id="A0A8C5A6Q2"/>
<evidence type="ECO:0000256" key="4">
    <source>
        <dbReference type="ARBA" id="ARBA00044235"/>
    </source>
</evidence>
<organism evidence="5 6">
    <name type="scientific">Gadus morhua</name>
    <name type="common">Atlantic cod</name>
    <dbReference type="NCBI Taxonomy" id="8049"/>
    <lineage>
        <taxon>Eukaryota</taxon>
        <taxon>Metazoa</taxon>
        <taxon>Chordata</taxon>
        <taxon>Craniata</taxon>
        <taxon>Vertebrata</taxon>
        <taxon>Euteleostomi</taxon>
        <taxon>Actinopterygii</taxon>
        <taxon>Neopterygii</taxon>
        <taxon>Teleostei</taxon>
        <taxon>Neoteleostei</taxon>
        <taxon>Acanthomorphata</taxon>
        <taxon>Zeiogadaria</taxon>
        <taxon>Gadariae</taxon>
        <taxon>Gadiformes</taxon>
        <taxon>Gadoidei</taxon>
        <taxon>Gadidae</taxon>
        <taxon>Gadus</taxon>
    </lineage>
</organism>
<reference evidence="5" key="1">
    <citation type="submission" date="2025-08" db="UniProtKB">
        <authorList>
            <consortium name="Ensembl"/>
        </authorList>
    </citation>
    <scope>IDENTIFICATION</scope>
</reference>
<reference evidence="5" key="2">
    <citation type="submission" date="2025-09" db="UniProtKB">
        <authorList>
            <consortium name="Ensembl"/>
        </authorList>
    </citation>
    <scope>IDENTIFICATION</scope>
</reference>
<dbReference type="PANTHER" id="PTHR28052">
    <property type="entry name" value="UPF0545 PROTEIN C22ORF39"/>
    <property type="match status" value="1"/>
</dbReference>
<dbReference type="InterPro" id="IPR021475">
    <property type="entry name" value="Pants/Emi1-like"/>
</dbReference>
<protein>
    <recommendedName>
        <fullName evidence="3">Synaptic plasticity regulator PANTS</fullName>
    </recommendedName>
    <alternativeName>
        <fullName evidence="4">Plasticity-associated neural transcript short</fullName>
    </alternativeName>
</protein>
<evidence type="ECO:0000313" key="6">
    <source>
        <dbReference type="Proteomes" id="UP000694546"/>
    </source>
</evidence>
<evidence type="ECO:0000256" key="1">
    <source>
        <dbReference type="ARBA" id="ARBA00006412"/>
    </source>
</evidence>
<evidence type="ECO:0000313" key="5">
    <source>
        <dbReference type="Ensembl" id="ENSGMOP00000027738.1"/>
    </source>
</evidence>